<comment type="caution">
    <text evidence="1">The sequence shown here is derived from an EMBL/GenBank/DDBJ whole genome shotgun (WGS) entry which is preliminary data.</text>
</comment>
<sequence>MFVPSLQHLILTKCVVSLYKEPEFRFVERTHQKALFCIPGHLWEHMVRKKMCTPTISFILQNEAVALMRCISYEADAWRCKLHCIFCTCHFYDFVWNVDGTINEMKTASLIIESDIPSFELRFVLACQYWCNVSVLLLWDTFPPSERARIFQRFCNERLLRSFYERNVGRWIKWYQRYIASPPDKDMLIKPFRSFWANSLTIHGFLRHGVPQPELDKFFTYFMKYPPDIPTIRFIMTQMDEIKREKMLLLCPMQILILFLFRPLQDSFMSAARKVWDLLAGNHFVCLLHFIICQRIMTGWKDYHYVDLLRRFWYEAPERLREYTKGTDIYKVLNEIISFGCPEIIPQHYHLHEESLYENSITCSRVQFD</sequence>
<evidence type="ECO:0000313" key="2">
    <source>
        <dbReference type="Proteomes" id="UP000887013"/>
    </source>
</evidence>
<organism evidence="1 2">
    <name type="scientific">Nephila pilipes</name>
    <name type="common">Giant wood spider</name>
    <name type="synonym">Nephila maculata</name>
    <dbReference type="NCBI Taxonomy" id="299642"/>
    <lineage>
        <taxon>Eukaryota</taxon>
        <taxon>Metazoa</taxon>
        <taxon>Ecdysozoa</taxon>
        <taxon>Arthropoda</taxon>
        <taxon>Chelicerata</taxon>
        <taxon>Arachnida</taxon>
        <taxon>Araneae</taxon>
        <taxon>Araneomorphae</taxon>
        <taxon>Entelegynae</taxon>
        <taxon>Araneoidea</taxon>
        <taxon>Nephilidae</taxon>
        <taxon>Nephila</taxon>
    </lineage>
</organism>
<dbReference type="AlphaFoldDB" id="A0A8X6TMD0"/>
<proteinExistence type="predicted"/>
<gene>
    <name evidence="1" type="primary">NCL1_45509</name>
    <name evidence="1" type="ORF">NPIL_61071</name>
</gene>
<dbReference type="Proteomes" id="UP000887013">
    <property type="component" value="Unassembled WGS sequence"/>
</dbReference>
<name>A0A8X6TMD0_NEPPI</name>
<evidence type="ECO:0000313" key="1">
    <source>
        <dbReference type="EMBL" id="GFT26124.1"/>
    </source>
</evidence>
<dbReference type="EMBL" id="BMAW01011902">
    <property type="protein sequence ID" value="GFT26124.1"/>
    <property type="molecule type" value="Genomic_DNA"/>
</dbReference>
<reference evidence="1" key="1">
    <citation type="submission" date="2020-08" db="EMBL/GenBank/DDBJ databases">
        <title>Multicomponent nature underlies the extraordinary mechanical properties of spider dragline silk.</title>
        <authorList>
            <person name="Kono N."/>
            <person name="Nakamura H."/>
            <person name="Mori M."/>
            <person name="Yoshida Y."/>
            <person name="Ohtoshi R."/>
            <person name="Malay A.D."/>
            <person name="Moran D.A.P."/>
            <person name="Tomita M."/>
            <person name="Numata K."/>
            <person name="Arakawa K."/>
        </authorList>
    </citation>
    <scope>NUCLEOTIDE SEQUENCE</scope>
</reference>
<protein>
    <submittedName>
        <fullName evidence="1">Uncharacterized protein</fullName>
    </submittedName>
</protein>
<accession>A0A8X6TMD0</accession>
<keyword evidence="2" id="KW-1185">Reference proteome</keyword>